<dbReference type="Proteomes" id="UP000184212">
    <property type="component" value="Unassembled WGS sequence"/>
</dbReference>
<dbReference type="InterPro" id="IPR038636">
    <property type="entry name" value="Wzi_sf"/>
</dbReference>
<evidence type="ECO:0000313" key="3">
    <source>
        <dbReference type="Proteomes" id="UP000184212"/>
    </source>
</evidence>
<dbReference type="STRING" id="947013.SAMN04488109_3624"/>
<reference evidence="2 3" key="1">
    <citation type="submission" date="2016-11" db="EMBL/GenBank/DDBJ databases">
        <authorList>
            <person name="Jaros S."/>
            <person name="Januszkiewicz K."/>
            <person name="Wedrychowicz H."/>
        </authorList>
    </citation>
    <scope>NUCLEOTIDE SEQUENCE [LARGE SCALE GENOMIC DNA]</scope>
    <source>
        <strain evidence="2 3">DSM 24574</strain>
    </source>
</reference>
<gene>
    <name evidence="2" type="ORF">SAMN04488109_3624</name>
</gene>
<proteinExistence type="predicted"/>
<protein>
    <recommendedName>
        <fullName evidence="4">Capsule assembly protein Wzi</fullName>
    </recommendedName>
</protein>
<name>A0A1M5RX28_9BACT</name>
<organism evidence="2 3">
    <name type="scientific">Chryseolinea serpens</name>
    <dbReference type="NCBI Taxonomy" id="947013"/>
    <lineage>
        <taxon>Bacteria</taxon>
        <taxon>Pseudomonadati</taxon>
        <taxon>Bacteroidota</taxon>
        <taxon>Cytophagia</taxon>
        <taxon>Cytophagales</taxon>
        <taxon>Fulvivirgaceae</taxon>
        <taxon>Chryseolinea</taxon>
    </lineage>
</organism>
<dbReference type="EMBL" id="FQWQ01000002">
    <property type="protein sequence ID" value="SHH30739.1"/>
    <property type="molecule type" value="Genomic_DNA"/>
</dbReference>
<keyword evidence="3" id="KW-1185">Reference proteome</keyword>
<evidence type="ECO:0008006" key="4">
    <source>
        <dbReference type="Google" id="ProtNLM"/>
    </source>
</evidence>
<dbReference type="RefSeq" id="WP_073136629.1">
    <property type="nucleotide sequence ID" value="NZ_FQWQ01000002.1"/>
</dbReference>
<accession>A0A1M5RX28</accession>
<evidence type="ECO:0000313" key="2">
    <source>
        <dbReference type="EMBL" id="SHH30739.1"/>
    </source>
</evidence>
<feature type="chain" id="PRO_5012590121" description="Capsule assembly protein Wzi" evidence="1">
    <location>
        <begin position="20"/>
        <end position="563"/>
    </location>
</feature>
<dbReference type="Gene3D" id="2.40.160.130">
    <property type="entry name" value="Capsule assembly protein Wzi"/>
    <property type="match status" value="1"/>
</dbReference>
<dbReference type="OrthoDB" id="9808260at2"/>
<dbReference type="AlphaFoldDB" id="A0A1M5RX28"/>
<sequence>MKIRLLALFLTGLQFSAFAQSSYAPLNEDYYHSIDRYEVKAGKILPSIFTAVKPYKRSDIVAFIDTLHAQGQFVSKADAFNYEYLQNDSWEFSRAESSNSRKPVLKGLYKKKSDLFYVDEEAFDLHVNPVLYLGAGSDSRRDERLFINTRGAEVRGMVDKKVGFYAYLTDNQMVLPSYVWDQMSQNPVIPHEGFWKDYKNGKGVDFLQARGYITFEATKHINIEFGHDRIFIGNGYRSLIYSDFSPPTWFLKGTVKVWKLNYMFLLNQMTADVDGSLSGLKSAKGGYPNKFNAMHHLSLNIGKKLNIGVFESVMFSVDDSLGTANFRLDYLNPIIFYRAIEQQNGSSDNVLLGFDFKWNAVRKLSFYGQFVLDEFVLDHIKSGDGWWANKFAIQGGAKYIDAFGVPNLDLQGEVNIVRPYTYSHNTNYANYTSYRQPIAHPLGANFNEVVGILRYQPLRRLNLVGKLIVSKIGRDTTGVNWGSDLLKNNSTRQQEYGNKIGQGIANDLVYGTFTATWMLRHNIFIDASVVVRRSKSDVAFYNNNTNVTSLALRWNIPKRLYEF</sequence>
<keyword evidence="1" id="KW-0732">Signal</keyword>
<evidence type="ECO:0000256" key="1">
    <source>
        <dbReference type="SAM" id="SignalP"/>
    </source>
</evidence>
<feature type="signal peptide" evidence="1">
    <location>
        <begin position="1"/>
        <end position="19"/>
    </location>
</feature>